<evidence type="ECO:0000313" key="1">
    <source>
        <dbReference type="EMBL" id="KMS65687.1"/>
    </source>
</evidence>
<gene>
    <name evidence="1" type="ORF">ACH49_30660</name>
</gene>
<proteinExistence type="predicted"/>
<name>A0ABR5HPW2_STRLW</name>
<keyword evidence="2" id="KW-1185">Reference proteome</keyword>
<accession>A0ABR5HPW2</accession>
<comment type="caution">
    <text evidence="1">The sequence shown here is derived from an EMBL/GenBank/DDBJ whole genome shotgun (WGS) entry which is preliminary data.</text>
</comment>
<sequence>MIMTEERLNDAAMIGAVVFLANRGTSQNIPSGSDSAANALAWDEVTMDLLGGWSAATPTRWTCPKAGWWKFEGAIGFNASAGGNTRECVWYVNGGGISMGRSRTFGNTMASVPITVEARTLSRQLAVGDYVELVPAHNSVSPNPDPLTTATGTYRPYMSITYAGPI</sequence>
<evidence type="ECO:0008006" key="3">
    <source>
        <dbReference type="Google" id="ProtNLM"/>
    </source>
</evidence>
<protein>
    <recommendedName>
        <fullName evidence="3">Secreted Protein</fullName>
    </recommendedName>
</protein>
<organism evidence="1 2">
    <name type="scientific">Streptomyces leeuwenhoekii</name>
    <dbReference type="NCBI Taxonomy" id="1437453"/>
    <lineage>
        <taxon>Bacteria</taxon>
        <taxon>Bacillati</taxon>
        <taxon>Actinomycetota</taxon>
        <taxon>Actinomycetes</taxon>
        <taxon>Kitasatosporales</taxon>
        <taxon>Streptomycetaceae</taxon>
        <taxon>Streptomyces</taxon>
    </lineage>
</organism>
<reference evidence="1 2" key="1">
    <citation type="submission" date="2015-06" db="EMBL/GenBank/DDBJ databases">
        <title>Draft genome sequence of Streptomyces leeuwenhoekii C58, which produces the novel lasso peptide, chaxapeptin.</title>
        <authorList>
            <person name="Yi Y."/>
            <person name="Hai D."/>
            <person name="Jaspars M."/>
            <person name="Sheng H."/>
            <person name="Rateb M.E."/>
            <person name="Bull A."/>
            <person name="Goodfellow M."/>
            <person name="Asenjo J.A."/>
            <person name="Ebel R."/>
        </authorList>
    </citation>
    <scope>NUCLEOTIDE SEQUENCE [LARGE SCALE GENOMIC DNA]</scope>
    <source>
        <strain evidence="1 2">C58</strain>
    </source>
</reference>
<evidence type="ECO:0000313" key="2">
    <source>
        <dbReference type="Proteomes" id="UP000037274"/>
    </source>
</evidence>
<dbReference type="Proteomes" id="UP000037274">
    <property type="component" value="Unassembled WGS sequence"/>
</dbReference>
<dbReference type="EMBL" id="LFEH01000403">
    <property type="protein sequence ID" value="KMS65687.1"/>
    <property type="molecule type" value="Genomic_DNA"/>
</dbReference>